<dbReference type="AlphaFoldDB" id="A0AAV8QFV4"/>
<proteinExistence type="predicted"/>
<sequence>MMFNHLPNEWLLLLDKIVTSAHASLVIQSTSRIDGYFFASTAMHAIVMFSNVVSFFSDALLPDDPGSSLEHGAYPLRGPSGGAQHRHPLVG</sequence>
<accession>A0AAV8QFV4</accession>
<evidence type="ECO:0000313" key="2">
    <source>
        <dbReference type="EMBL" id="KAJ8477281.1"/>
    </source>
</evidence>
<organism evidence="2 3">
    <name type="scientific">Ensete ventricosum</name>
    <name type="common">Abyssinian banana</name>
    <name type="synonym">Musa ensete</name>
    <dbReference type="NCBI Taxonomy" id="4639"/>
    <lineage>
        <taxon>Eukaryota</taxon>
        <taxon>Viridiplantae</taxon>
        <taxon>Streptophyta</taxon>
        <taxon>Embryophyta</taxon>
        <taxon>Tracheophyta</taxon>
        <taxon>Spermatophyta</taxon>
        <taxon>Magnoliopsida</taxon>
        <taxon>Liliopsida</taxon>
        <taxon>Zingiberales</taxon>
        <taxon>Musaceae</taxon>
        <taxon>Ensete</taxon>
    </lineage>
</organism>
<comment type="caution">
    <text evidence="2">The sequence shown here is derived from an EMBL/GenBank/DDBJ whole genome shotgun (WGS) entry which is preliminary data.</text>
</comment>
<evidence type="ECO:0000313" key="3">
    <source>
        <dbReference type="Proteomes" id="UP001222027"/>
    </source>
</evidence>
<reference evidence="2 3" key="1">
    <citation type="submission" date="2022-12" db="EMBL/GenBank/DDBJ databases">
        <title>Chromosome-scale assembly of the Ensete ventricosum genome.</title>
        <authorList>
            <person name="Dussert Y."/>
            <person name="Stocks J."/>
            <person name="Wendawek A."/>
            <person name="Woldeyes F."/>
            <person name="Nichols R.A."/>
            <person name="Borrell J.S."/>
        </authorList>
    </citation>
    <scope>NUCLEOTIDE SEQUENCE [LARGE SCALE GENOMIC DNA]</scope>
    <source>
        <strain evidence="3">cv. Maze</strain>
        <tissue evidence="2">Seeds</tissue>
    </source>
</reference>
<feature type="region of interest" description="Disordered" evidence="1">
    <location>
        <begin position="71"/>
        <end position="91"/>
    </location>
</feature>
<evidence type="ECO:0000256" key="1">
    <source>
        <dbReference type="SAM" id="MobiDB-lite"/>
    </source>
</evidence>
<keyword evidence="3" id="KW-1185">Reference proteome</keyword>
<name>A0AAV8QFV4_ENSVE</name>
<dbReference type="EMBL" id="JAQQAF010000006">
    <property type="protein sequence ID" value="KAJ8477281.1"/>
    <property type="molecule type" value="Genomic_DNA"/>
</dbReference>
<gene>
    <name evidence="2" type="ORF">OPV22_021008</name>
</gene>
<dbReference type="Proteomes" id="UP001222027">
    <property type="component" value="Unassembled WGS sequence"/>
</dbReference>
<protein>
    <submittedName>
        <fullName evidence="2">Uncharacterized protein</fullName>
    </submittedName>
</protein>